<dbReference type="SMART" id="SM00382">
    <property type="entry name" value="AAA"/>
    <property type="match status" value="1"/>
</dbReference>
<reference evidence="6 7" key="1">
    <citation type="journal article" date="2016" name="Front. Microbiol.">
        <title>Genomic Resource of Rice Seed Associated Bacteria.</title>
        <authorList>
            <person name="Midha S."/>
            <person name="Bansal K."/>
            <person name="Sharma S."/>
            <person name="Kumar N."/>
            <person name="Patil P.P."/>
            <person name="Chaudhry V."/>
            <person name="Patil P.B."/>
        </authorList>
    </citation>
    <scope>NUCLEOTIDE SEQUENCE [LARGE SCALE GENOMIC DNA]</scope>
    <source>
        <strain evidence="6 7">NS220</strain>
    </source>
</reference>
<dbReference type="FunFam" id="3.40.50.300:FF:000016">
    <property type="entry name" value="Oligopeptide ABC transporter ATP-binding component"/>
    <property type="match status" value="1"/>
</dbReference>
<dbReference type="CDD" id="cd03257">
    <property type="entry name" value="ABC_NikE_OppD_transporters"/>
    <property type="match status" value="1"/>
</dbReference>
<dbReference type="InterPro" id="IPR017871">
    <property type="entry name" value="ABC_transporter-like_CS"/>
</dbReference>
<comment type="caution">
    <text evidence="6">The sequence shown here is derived from an EMBL/GenBank/DDBJ whole genome shotgun (WGS) entry which is preliminary data.</text>
</comment>
<evidence type="ECO:0000313" key="7">
    <source>
        <dbReference type="Proteomes" id="UP000075025"/>
    </source>
</evidence>
<dbReference type="AlphaFoldDB" id="A0A147EW48"/>
<dbReference type="Pfam" id="PF00005">
    <property type="entry name" value="ABC_tran"/>
    <property type="match status" value="1"/>
</dbReference>
<keyword evidence="3" id="KW-0547">Nucleotide-binding</keyword>
<evidence type="ECO:0000256" key="4">
    <source>
        <dbReference type="ARBA" id="ARBA00022840"/>
    </source>
</evidence>
<name>A0A147EW48_MICTE</name>
<dbReference type="EMBL" id="LDRT01000069">
    <property type="protein sequence ID" value="KTR93906.1"/>
    <property type="molecule type" value="Genomic_DNA"/>
</dbReference>
<dbReference type="PANTHER" id="PTHR43776:SF7">
    <property type="entry name" value="D,D-DIPEPTIDE TRANSPORT ATP-BINDING PROTEIN DDPF-RELATED"/>
    <property type="match status" value="1"/>
</dbReference>
<sequence>MTALLEVEDLTKTFHVSRRRQVTAVKGVSFQIEKGRTYGLVGESGSGKSTVARMIARLTEPTSGTVRFDGVDVTRLDRAARQQYRRDVQIVFQDPFGALNPRMTVADLIMEPLQVHRRGTAKDQRDRARELVDHVGLGTAALEKKPVDFSGGQRQRIMIARALALQPRLIVADEPVSALDVSVQAQVLNLLKDLQEAFGLSYLFISHDLSVVEFISDRIGVMYLGDLVEEGDKRDIYAHPTQDYTRSLIDAIPTIEGRP</sequence>
<dbReference type="GO" id="GO:0016887">
    <property type="term" value="F:ATP hydrolysis activity"/>
    <property type="evidence" value="ECO:0007669"/>
    <property type="project" value="InterPro"/>
</dbReference>
<dbReference type="OrthoDB" id="8481147at2"/>
<evidence type="ECO:0000259" key="5">
    <source>
        <dbReference type="PROSITE" id="PS50893"/>
    </source>
</evidence>
<dbReference type="RefSeq" id="WP_058624063.1">
    <property type="nucleotide sequence ID" value="NZ_LDRT01000069.1"/>
</dbReference>
<organism evidence="6 7">
    <name type="scientific">Microbacterium testaceum</name>
    <name type="common">Aureobacterium testaceum</name>
    <name type="synonym">Brevibacterium testaceum</name>
    <dbReference type="NCBI Taxonomy" id="2033"/>
    <lineage>
        <taxon>Bacteria</taxon>
        <taxon>Bacillati</taxon>
        <taxon>Actinomycetota</taxon>
        <taxon>Actinomycetes</taxon>
        <taxon>Micrococcales</taxon>
        <taxon>Microbacteriaceae</taxon>
        <taxon>Microbacterium</taxon>
    </lineage>
</organism>
<protein>
    <submittedName>
        <fullName evidence="6">Peptide ABC transporter ATPase</fullName>
    </submittedName>
</protein>
<dbReference type="InterPro" id="IPR027417">
    <property type="entry name" value="P-loop_NTPase"/>
</dbReference>
<accession>A0A147EW48</accession>
<dbReference type="GO" id="GO:0055085">
    <property type="term" value="P:transmembrane transport"/>
    <property type="evidence" value="ECO:0007669"/>
    <property type="project" value="UniProtKB-ARBA"/>
</dbReference>
<dbReference type="GO" id="GO:0005524">
    <property type="term" value="F:ATP binding"/>
    <property type="evidence" value="ECO:0007669"/>
    <property type="project" value="UniProtKB-KW"/>
</dbReference>
<keyword evidence="4" id="KW-0067">ATP-binding</keyword>
<dbReference type="PANTHER" id="PTHR43776">
    <property type="entry name" value="TRANSPORT ATP-BINDING PROTEIN"/>
    <property type="match status" value="1"/>
</dbReference>
<dbReference type="Gene3D" id="3.40.50.300">
    <property type="entry name" value="P-loop containing nucleotide triphosphate hydrolases"/>
    <property type="match status" value="1"/>
</dbReference>
<dbReference type="SUPFAM" id="SSF52540">
    <property type="entry name" value="P-loop containing nucleoside triphosphate hydrolases"/>
    <property type="match status" value="1"/>
</dbReference>
<proteinExistence type="inferred from homology"/>
<gene>
    <name evidence="6" type="ORF">NS220_10870</name>
</gene>
<evidence type="ECO:0000313" key="6">
    <source>
        <dbReference type="EMBL" id="KTR93906.1"/>
    </source>
</evidence>
<evidence type="ECO:0000256" key="1">
    <source>
        <dbReference type="ARBA" id="ARBA00005417"/>
    </source>
</evidence>
<dbReference type="PATRIC" id="fig|2033.6.peg.3314"/>
<dbReference type="PROSITE" id="PS00211">
    <property type="entry name" value="ABC_TRANSPORTER_1"/>
    <property type="match status" value="1"/>
</dbReference>
<dbReference type="Proteomes" id="UP000075025">
    <property type="component" value="Unassembled WGS sequence"/>
</dbReference>
<dbReference type="InterPro" id="IPR050319">
    <property type="entry name" value="ABC_transp_ATP-bind"/>
</dbReference>
<keyword evidence="2" id="KW-0813">Transport</keyword>
<dbReference type="InterPro" id="IPR003593">
    <property type="entry name" value="AAA+_ATPase"/>
</dbReference>
<dbReference type="InterPro" id="IPR003439">
    <property type="entry name" value="ABC_transporter-like_ATP-bd"/>
</dbReference>
<feature type="domain" description="ABC transporter" evidence="5">
    <location>
        <begin position="5"/>
        <end position="249"/>
    </location>
</feature>
<evidence type="ECO:0000256" key="2">
    <source>
        <dbReference type="ARBA" id="ARBA00022448"/>
    </source>
</evidence>
<dbReference type="PROSITE" id="PS50893">
    <property type="entry name" value="ABC_TRANSPORTER_2"/>
    <property type="match status" value="1"/>
</dbReference>
<comment type="similarity">
    <text evidence="1">Belongs to the ABC transporter superfamily.</text>
</comment>
<evidence type="ECO:0000256" key="3">
    <source>
        <dbReference type="ARBA" id="ARBA00022741"/>
    </source>
</evidence>